<dbReference type="AlphaFoldDB" id="A0ABD2ZYY0"/>
<dbReference type="EMBL" id="JBJUIK010000006">
    <property type="protein sequence ID" value="KAL3524675.1"/>
    <property type="molecule type" value="Genomic_DNA"/>
</dbReference>
<gene>
    <name evidence="2" type="ORF">ACH5RR_013047</name>
</gene>
<dbReference type="PANTHER" id="PTHR31286:SF180">
    <property type="entry name" value="OS10G0362600 PROTEIN"/>
    <property type="match status" value="1"/>
</dbReference>
<feature type="region of interest" description="Disordered" evidence="1">
    <location>
        <begin position="543"/>
        <end position="564"/>
    </location>
</feature>
<reference evidence="2 3" key="1">
    <citation type="submission" date="2024-11" db="EMBL/GenBank/DDBJ databases">
        <title>A near-complete genome assembly of Cinchona calisaya.</title>
        <authorList>
            <person name="Lian D.C."/>
            <person name="Zhao X.W."/>
            <person name="Wei L."/>
        </authorList>
    </citation>
    <scope>NUCLEOTIDE SEQUENCE [LARGE SCALE GENOMIC DNA]</scope>
    <source>
        <tissue evidence="2">Nenye</tissue>
    </source>
</reference>
<accession>A0ABD2ZYY0</accession>
<evidence type="ECO:0000313" key="3">
    <source>
        <dbReference type="Proteomes" id="UP001630127"/>
    </source>
</evidence>
<feature type="region of interest" description="Disordered" evidence="1">
    <location>
        <begin position="1"/>
        <end position="45"/>
    </location>
</feature>
<feature type="compositionally biased region" description="Basic and acidic residues" evidence="1">
    <location>
        <begin position="27"/>
        <end position="38"/>
    </location>
</feature>
<evidence type="ECO:0000256" key="1">
    <source>
        <dbReference type="SAM" id="MobiDB-lite"/>
    </source>
</evidence>
<proteinExistence type="predicted"/>
<dbReference type="InterPro" id="IPR040256">
    <property type="entry name" value="At4g02000-like"/>
</dbReference>
<sequence>MDSCPPDSDASRWHFGPPNDEFGPGSKETDEKVEDGKDGAGPFGIQSGKTLRDNLAYYFDKGLLLYLANAIGYPLMLHVSTTTLSHPSVARIYRDVDVLDNHPKWIQIDENDFHFCKPITYENMYCSYCDSLDHSLEHCKPIHDKYAGSSQLDQDAIDKFVKVLIICGLKEVKFSGNSFNLNGTRNGTLVWKRLDRVLMNTAWEVSFPECFVSHLVGTFWDLPIAGNPFVTLVVKLKMLKHVLREWKKTTFYNIFQNLKKAENQSLEVAFTAGLVPDEGSCFVSFTTPEISGSDTVHHALINKRLVNEVGKRRKIDNKGLSRLKKIPKKPLVLPSTLDCEYCGAKRFHLEPPNFGCSGGQVSLVIPSMPYDLLRLYPDLSEESLDFKNNVCTYNNSLAFTSLGAKYDHELTKNSKVVYTFLFKDKISSKDIGTWHVKNVFALEAKPRCRFDVNLTSDYGTIIASVFADLGEALLRFSAFEAMKSFVQNKNQMQILFIIVPTENLATPSQTANFLLRCRFSEECTSSRVQICLSKNFDAIEVAKPSKKDASEDHESSKKKKAKLT</sequence>
<name>A0ABD2ZYY0_9GENT</name>
<feature type="compositionally biased region" description="Basic and acidic residues" evidence="1">
    <location>
        <begin position="543"/>
        <end position="555"/>
    </location>
</feature>
<evidence type="ECO:0000313" key="2">
    <source>
        <dbReference type="EMBL" id="KAL3524675.1"/>
    </source>
</evidence>
<dbReference type="Proteomes" id="UP001630127">
    <property type="component" value="Unassembled WGS sequence"/>
</dbReference>
<protein>
    <submittedName>
        <fullName evidence="2">Uncharacterized protein</fullName>
    </submittedName>
</protein>
<keyword evidence="3" id="KW-1185">Reference proteome</keyword>
<comment type="caution">
    <text evidence="2">The sequence shown here is derived from an EMBL/GenBank/DDBJ whole genome shotgun (WGS) entry which is preliminary data.</text>
</comment>
<dbReference type="PANTHER" id="PTHR31286">
    <property type="entry name" value="GLYCINE-RICH CELL WALL STRUCTURAL PROTEIN 1.8-LIKE"/>
    <property type="match status" value="1"/>
</dbReference>
<organism evidence="2 3">
    <name type="scientific">Cinchona calisaya</name>
    <dbReference type="NCBI Taxonomy" id="153742"/>
    <lineage>
        <taxon>Eukaryota</taxon>
        <taxon>Viridiplantae</taxon>
        <taxon>Streptophyta</taxon>
        <taxon>Embryophyta</taxon>
        <taxon>Tracheophyta</taxon>
        <taxon>Spermatophyta</taxon>
        <taxon>Magnoliopsida</taxon>
        <taxon>eudicotyledons</taxon>
        <taxon>Gunneridae</taxon>
        <taxon>Pentapetalae</taxon>
        <taxon>asterids</taxon>
        <taxon>lamiids</taxon>
        <taxon>Gentianales</taxon>
        <taxon>Rubiaceae</taxon>
        <taxon>Cinchonoideae</taxon>
        <taxon>Cinchoneae</taxon>
        <taxon>Cinchona</taxon>
    </lineage>
</organism>